<dbReference type="Pfam" id="PF15943">
    <property type="entry name" value="YdaS_toxin"/>
    <property type="match status" value="1"/>
</dbReference>
<dbReference type="InterPro" id="IPR010982">
    <property type="entry name" value="Lambda_DNA-bd_dom_sf"/>
</dbReference>
<dbReference type="PROSITE" id="PS50943">
    <property type="entry name" value="HTH_CROC1"/>
    <property type="match status" value="1"/>
</dbReference>
<organism evidence="2 3">
    <name type="scientific">Xenorhabdus kozodoii</name>
    <dbReference type="NCBI Taxonomy" id="351676"/>
    <lineage>
        <taxon>Bacteria</taxon>
        <taxon>Pseudomonadati</taxon>
        <taxon>Pseudomonadota</taxon>
        <taxon>Gammaproteobacteria</taxon>
        <taxon>Enterobacterales</taxon>
        <taxon>Morganellaceae</taxon>
        <taxon>Xenorhabdus</taxon>
    </lineage>
</organism>
<gene>
    <name evidence="2" type="ORF">Xkoz_03709</name>
</gene>
<dbReference type="Proteomes" id="UP000221101">
    <property type="component" value="Unassembled WGS sequence"/>
</dbReference>
<name>A0A2D0KYF2_9GAMM</name>
<evidence type="ECO:0000313" key="2">
    <source>
        <dbReference type="EMBL" id="PHM68325.1"/>
    </source>
</evidence>
<dbReference type="AlphaFoldDB" id="A0A2D0KYF2"/>
<sequence length="83" mass="9146">MNNTAIEKAIRKAIRLWGSQRKFAEHIGKAQSTVSDWLTGKKKISPENVVLIVEATNGAVQAHELRPDLPKVFPPPAKHGHVS</sequence>
<protein>
    <submittedName>
        <fullName evidence="2">Transcriptional regulator</fullName>
    </submittedName>
</protein>
<accession>A0A2D0KYF2</accession>
<reference evidence="2 3" key="1">
    <citation type="journal article" date="2017" name="Nat. Microbiol.">
        <title>Natural product diversity associated with the nematode symbionts Photorhabdus and Xenorhabdus.</title>
        <authorList>
            <person name="Tobias N.J."/>
            <person name="Wolff H."/>
            <person name="Djahanschiri B."/>
            <person name="Grundmann F."/>
            <person name="Kronenwerth M."/>
            <person name="Shi Y.M."/>
            <person name="Simonyi S."/>
            <person name="Grun P."/>
            <person name="Shapiro-Ilan D."/>
            <person name="Pidot S.J."/>
            <person name="Stinear T.P."/>
            <person name="Ebersberger I."/>
            <person name="Bode H.B."/>
        </authorList>
    </citation>
    <scope>NUCLEOTIDE SEQUENCE [LARGE SCALE GENOMIC DNA]</scope>
    <source>
        <strain evidence="2 3">DSM 17907</strain>
    </source>
</reference>
<feature type="domain" description="HTH cro/C1-type" evidence="1">
    <location>
        <begin position="19"/>
        <end position="63"/>
    </location>
</feature>
<dbReference type="CDD" id="cd00093">
    <property type="entry name" value="HTH_XRE"/>
    <property type="match status" value="1"/>
</dbReference>
<dbReference type="Gene3D" id="1.10.260.40">
    <property type="entry name" value="lambda repressor-like DNA-binding domains"/>
    <property type="match status" value="1"/>
</dbReference>
<dbReference type="OrthoDB" id="5682908at2"/>
<dbReference type="InterPro" id="IPR031856">
    <property type="entry name" value="YdaS_toxin-like"/>
</dbReference>
<dbReference type="RefSeq" id="WP_099143419.1">
    <property type="nucleotide sequence ID" value="NZ_CAWNOR010000083.1"/>
</dbReference>
<dbReference type="SUPFAM" id="SSF47413">
    <property type="entry name" value="lambda repressor-like DNA-binding domains"/>
    <property type="match status" value="1"/>
</dbReference>
<evidence type="ECO:0000259" key="1">
    <source>
        <dbReference type="PROSITE" id="PS50943"/>
    </source>
</evidence>
<evidence type="ECO:0000313" key="3">
    <source>
        <dbReference type="Proteomes" id="UP000221101"/>
    </source>
</evidence>
<dbReference type="EMBL" id="NJCX01000047">
    <property type="protein sequence ID" value="PHM68325.1"/>
    <property type="molecule type" value="Genomic_DNA"/>
</dbReference>
<dbReference type="GO" id="GO:0003677">
    <property type="term" value="F:DNA binding"/>
    <property type="evidence" value="ECO:0007669"/>
    <property type="project" value="InterPro"/>
</dbReference>
<comment type="caution">
    <text evidence="2">The sequence shown here is derived from an EMBL/GenBank/DDBJ whole genome shotgun (WGS) entry which is preliminary data.</text>
</comment>
<keyword evidence="3" id="KW-1185">Reference proteome</keyword>
<dbReference type="InterPro" id="IPR001387">
    <property type="entry name" value="Cro/C1-type_HTH"/>
</dbReference>
<proteinExistence type="predicted"/>